<dbReference type="InterPro" id="IPR007922">
    <property type="entry name" value="DciA-like"/>
</dbReference>
<evidence type="ECO:0000313" key="1">
    <source>
        <dbReference type="EMBL" id="HFN00035.1"/>
    </source>
</evidence>
<name>A0A7C3PHE1_9CYAN</name>
<dbReference type="PANTHER" id="PTHR36456">
    <property type="entry name" value="UPF0232 PROTEIN SCO3875"/>
    <property type="match status" value="1"/>
</dbReference>
<dbReference type="EMBL" id="DSRU01000284">
    <property type="protein sequence ID" value="HFN00035.1"/>
    <property type="molecule type" value="Genomic_DNA"/>
</dbReference>
<comment type="caution">
    <text evidence="1">The sequence shown here is derived from an EMBL/GenBank/DDBJ whole genome shotgun (WGS) entry which is preliminary data.</text>
</comment>
<protein>
    <submittedName>
        <fullName evidence="1">DUF721 domain-containing protein</fullName>
    </submittedName>
</protein>
<gene>
    <name evidence="1" type="ORF">ENR64_20200</name>
</gene>
<reference evidence="1" key="1">
    <citation type="journal article" date="2020" name="mSystems">
        <title>Genome- and Community-Level Interaction Insights into Carbon Utilization and Element Cycling Functions of Hydrothermarchaeota in Hydrothermal Sediment.</title>
        <authorList>
            <person name="Zhou Z."/>
            <person name="Liu Y."/>
            <person name="Xu W."/>
            <person name="Pan J."/>
            <person name="Luo Z.H."/>
            <person name="Li M."/>
        </authorList>
    </citation>
    <scope>NUCLEOTIDE SEQUENCE [LARGE SCALE GENOMIC DNA]</scope>
    <source>
        <strain evidence="1">SpSt-418</strain>
    </source>
</reference>
<sequence length="203" mass="23081">MKSLSHVLGKFEDRYTLQERKHLQKLTLMWQEIVGDIVAAQTRPISIQRGVLRVATASAAWAQNLVFERQRLIEKLNAKLALELVDIRFSTADWQTSKTPFQSITASEVEQIWQNHPSRLPQEQPAQPTLTPPETAMQSYLRWADRVRLRSRDLPLCPHCHCPTPPQELQRWSVCAPCASQSWHQQALAAAAVVPAPQDPPQV</sequence>
<proteinExistence type="predicted"/>
<organism evidence="1">
    <name type="scientific">Oscillatoriales cyanobacterium SpSt-418</name>
    <dbReference type="NCBI Taxonomy" id="2282169"/>
    <lineage>
        <taxon>Bacteria</taxon>
        <taxon>Bacillati</taxon>
        <taxon>Cyanobacteriota</taxon>
        <taxon>Cyanophyceae</taxon>
        <taxon>Oscillatoriophycideae</taxon>
        <taxon>Oscillatoriales</taxon>
    </lineage>
</organism>
<accession>A0A7C3PHE1</accession>
<dbReference type="Pfam" id="PF05258">
    <property type="entry name" value="DciA"/>
    <property type="match status" value="1"/>
</dbReference>
<dbReference type="PANTHER" id="PTHR36456:SF1">
    <property type="entry name" value="UPF0232 PROTEIN SCO3875"/>
    <property type="match status" value="1"/>
</dbReference>
<dbReference type="AlphaFoldDB" id="A0A7C3PHE1"/>